<keyword evidence="7" id="KW-0805">Transcription regulation</keyword>
<dbReference type="InterPro" id="IPR050717">
    <property type="entry name" value="C2H2-ZF_Transcription_Reg"/>
</dbReference>
<dbReference type="Pfam" id="PF00096">
    <property type="entry name" value="zf-C2H2"/>
    <property type="match status" value="4"/>
</dbReference>
<dbReference type="FunFam" id="3.30.160.60:FF:001532">
    <property type="entry name" value="Zinc finger protein 483"/>
    <property type="match status" value="1"/>
</dbReference>
<evidence type="ECO:0000313" key="16">
    <source>
        <dbReference type="Proteomes" id="UP000076858"/>
    </source>
</evidence>
<keyword evidence="3" id="KW-0479">Metal-binding</keyword>
<comment type="similarity">
    <text evidence="2">Belongs to the krueppel C2H2-type zinc-finger protein family.</text>
</comment>
<dbReference type="GO" id="GO:0000981">
    <property type="term" value="F:DNA-binding transcription factor activity, RNA polymerase II-specific"/>
    <property type="evidence" value="ECO:0007669"/>
    <property type="project" value="TreeGrafter"/>
</dbReference>
<keyword evidence="9" id="KW-0804">Transcription</keyword>
<feature type="region of interest" description="Disordered" evidence="12">
    <location>
        <begin position="45"/>
        <end position="64"/>
    </location>
</feature>
<dbReference type="InterPro" id="IPR013087">
    <property type="entry name" value="Znf_C2H2_type"/>
</dbReference>
<feature type="compositionally biased region" description="Polar residues" evidence="12">
    <location>
        <begin position="92"/>
        <end position="106"/>
    </location>
</feature>
<evidence type="ECO:0000256" key="1">
    <source>
        <dbReference type="ARBA" id="ARBA00004123"/>
    </source>
</evidence>
<feature type="domain" description="C2H2-type" evidence="14">
    <location>
        <begin position="183"/>
        <end position="210"/>
    </location>
</feature>
<dbReference type="AlphaFoldDB" id="A0A162RRI3"/>
<keyword evidence="8" id="KW-0238">DNA-binding</keyword>
<dbReference type="FunFam" id="3.30.160.60:FF:000193">
    <property type="entry name" value="Zinc finger protein 300"/>
    <property type="match status" value="1"/>
</dbReference>
<feature type="domain" description="C2H2-type" evidence="14">
    <location>
        <begin position="295"/>
        <end position="322"/>
    </location>
</feature>
<feature type="domain" description="C2H2-type" evidence="14">
    <location>
        <begin position="267"/>
        <end position="294"/>
    </location>
</feature>
<dbReference type="PANTHER" id="PTHR14196">
    <property type="entry name" value="ODD-SKIPPED - RELATED"/>
    <property type="match status" value="1"/>
</dbReference>
<comment type="subcellular location">
    <subcellularLocation>
        <location evidence="1">Nucleus</location>
    </subcellularLocation>
</comment>
<evidence type="ECO:0000256" key="7">
    <source>
        <dbReference type="ARBA" id="ARBA00023015"/>
    </source>
</evidence>
<proteinExistence type="inferred from homology"/>
<feature type="region of interest" description="Disordered" evidence="12">
    <location>
        <begin position="319"/>
        <end position="359"/>
    </location>
</feature>
<evidence type="ECO:0000256" key="8">
    <source>
        <dbReference type="ARBA" id="ARBA00023125"/>
    </source>
</evidence>
<reference evidence="15 16" key="1">
    <citation type="submission" date="2016-03" db="EMBL/GenBank/DDBJ databases">
        <title>EvidentialGene: Evidence-directed Construction of Genes on Genomes.</title>
        <authorList>
            <person name="Gilbert D.G."/>
            <person name="Choi J.-H."/>
            <person name="Mockaitis K."/>
            <person name="Colbourne J."/>
            <person name="Pfrender M."/>
        </authorList>
    </citation>
    <scope>NUCLEOTIDE SEQUENCE [LARGE SCALE GENOMIC DNA]</scope>
    <source>
        <strain evidence="15 16">Xinb3</strain>
        <tissue evidence="15">Complete organism</tissue>
    </source>
</reference>
<feature type="compositionally biased region" description="Polar residues" evidence="12">
    <location>
        <begin position="130"/>
        <end position="143"/>
    </location>
</feature>
<dbReference type="FunFam" id="3.30.160.60:FF:000446">
    <property type="entry name" value="Zinc finger protein"/>
    <property type="match status" value="1"/>
</dbReference>
<name>A0A162RRI3_9CRUS</name>
<evidence type="ECO:0000256" key="12">
    <source>
        <dbReference type="SAM" id="MobiDB-lite"/>
    </source>
</evidence>
<dbReference type="EMBL" id="LRGB01000115">
    <property type="protein sequence ID" value="KZS20725.1"/>
    <property type="molecule type" value="Genomic_DNA"/>
</dbReference>
<evidence type="ECO:0000256" key="3">
    <source>
        <dbReference type="ARBA" id="ARBA00022723"/>
    </source>
</evidence>
<sequence>MHKRSSGRCKASLFLTQLICIDLPLDLSYKPKERKQLSKNPILSEDVVPSANPHNPLGFKSDGDLTISPVLPTSSCPLRKIQDSLPRKAISPDTTSTESRTVSLYDTDSDHDVLSPQEGDVSTKDLHPSGNDSRALSVTTSHQPMPRRNRERTLLPCQVCGKAFDRPSLLKRHIRTHTGEKPHVCDVCGKGFSTSSSLNTHRRIHSGEKPHQCPICGKRFTASSNLYYHRMTHVKEKPHKCTMCHKSFPTPGDLKSHMYVHNGSWPFQCQICKRGFSKQTNLRNHLFLHTGKKPHNCLRCGKCFALACNLRAHLRTHPESNSCQLDTSADRAGKHSDSQDNTKVNPTFSASTAQEPAEERCPIPQLNPRLVDHVFFWQSIQQQLTTDMLVQHQQIHVNPLHFTSSSSRPFKSFK</sequence>
<evidence type="ECO:0000256" key="6">
    <source>
        <dbReference type="ARBA" id="ARBA00022833"/>
    </source>
</evidence>
<feature type="region of interest" description="Disordered" evidence="12">
    <location>
        <begin position="76"/>
        <end position="148"/>
    </location>
</feature>
<dbReference type="GO" id="GO:0000977">
    <property type="term" value="F:RNA polymerase II transcription regulatory region sequence-specific DNA binding"/>
    <property type="evidence" value="ECO:0007669"/>
    <property type="project" value="TreeGrafter"/>
</dbReference>
<organism evidence="15 16">
    <name type="scientific">Daphnia magna</name>
    <dbReference type="NCBI Taxonomy" id="35525"/>
    <lineage>
        <taxon>Eukaryota</taxon>
        <taxon>Metazoa</taxon>
        <taxon>Ecdysozoa</taxon>
        <taxon>Arthropoda</taxon>
        <taxon>Crustacea</taxon>
        <taxon>Branchiopoda</taxon>
        <taxon>Diplostraca</taxon>
        <taxon>Cladocera</taxon>
        <taxon>Anomopoda</taxon>
        <taxon>Daphniidae</taxon>
        <taxon>Daphnia</taxon>
    </lineage>
</organism>
<dbReference type="InterPro" id="IPR036236">
    <property type="entry name" value="Znf_C2H2_sf"/>
</dbReference>
<evidence type="ECO:0000256" key="2">
    <source>
        <dbReference type="ARBA" id="ARBA00006991"/>
    </source>
</evidence>
<dbReference type="Pfam" id="PF13465">
    <property type="entry name" value="zf-H2C2_2"/>
    <property type="match status" value="1"/>
</dbReference>
<evidence type="ECO:0000256" key="5">
    <source>
        <dbReference type="ARBA" id="ARBA00022771"/>
    </source>
</evidence>
<feature type="compositionally biased region" description="Polar residues" evidence="12">
    <location>
        <begin position="341"/>
        <end position="354"/>
    </location>
</feature>
<evidence type="ECO:0000256" key="13">
    <source>
        <dbReference type="SAM" id="SignalP"/>
    </source>
</evidence>
<dbReference type="PROSITE" id="PS50157">
    <property type="entry name" value="ZINC_FINGER_C2H2_2"/>
    <property type="match status" value="6"/>
</dbReference>
<dbReference type="OrthoDB" id="3437960at2759"/>
<gene>
    <name evidence="15" type="ORF">APZ42_012400</name>
</gene>
<dbReference type="SMART" id="SM00355">
    <property type="entry name" value="ZnF_C2H2"/>
    <property type="match status" value="6"/>
</dbReference>
<dbReference type="GO" id="GO:0008270">
    <property type="term" value="F:zinc ion binding"/>
    <property type="evidence" value="ECO:0007669"/>
    <property type="project" value="UniProtKB-KW"/>
</dbReference>
<keyword evidence="5 11" id="KW-0863">Zinc-finger</keyword>
<evidence type="ECO:0000256" key="11">
    <source>
        <dbReference type="PROSITE-ProRule" id="PRU00042"/>
    </source>
</evidence>
<keyword evidence="16" id="KW-1185">Reference proteome</keyword>
<feature type="signal peptide" evidence="13">
    <location>
        <begin position="1"/>
        <end position="15"/>
    </location>
</feature>
<keyword evidence="4" id="KW-0677">Repeat</keyword>
<dbReference type="GO" id="GO:0005634">
    <property type="term" value="C:nucleus"/>
    <property type="evidence" value="ECO:0007669"/>
    <property type="project" value="UniProtKB-SubCell"/>
</dbReference>
<dbReference type="Gene3D" id="3.30.160.60">
    <property type="entry name" value="Classic Zinc Finger"/>
    <property type="match status" value="6"/>
</dbReference>
<dbReference type="SUPFAM" id="SSF57667">
    <property type="entry name" value="beta-beta-alpha zinc fingers"/>
    <property type="match status" value="3"/>
</dbReference>
<evidence type="ECO:0000256" key="10">
    <source>
        <dbReference type="ARBA" id="ARBA00023242"/>
    </source>
</evidence>
<keyword evidence="10" id="KW-0539">Nucleus</keyword>
<feature type="compositionally biased region" description="Basic and acidic residues" evidence="12">
    <location>
        <begin position="328"/>
        <end position="340"/>
    </location>
</feature>
<dbReference type="PANTHER" id="PTHR14196:SF12">
    <property type="entry name" value="ZINC FINGER PROTEIN 208-LIKE"/>
    <property type="match status" value="1"/>
</dbReference>
<evidence type="ECO:0000256" key="9">
    <source>
        <dbReference type="ARBA" id="ARBA00023163"/>
    </source>
</evidence>
<dbReference type="PROSITE" id="PS00028">
    <property type="entry name" value="ZINC_FINGER_C2H2_1"/>
    <property type="match status" value="6"/>
</dbReference>
<dbReference type="STRING" id="35525.A0A162RRI3"/>
<feature type="chain" id="PRO_5012045777" evidence="13">
    <location>
        <begin position="16"/>
        <end position="414"/>
    </location>
</feature>
<dbReference type="FunFam" id="3.30.160.60:FF:000100">
    <property type="entry name" value="Zinc finger 45-like"/>
    <property type="match status" value="1"/>
</dbReference>
<feature type="domain" description="C2H2-type" evidence="14">
    <location>
        <begin position="211"/>
        <end position="238"/>
    </location>
</feature>
<evidence type="ECO:0000259" key="14">
    <source>
        <dbReference type="PROSITE" id="PS50157"/>
    </source>
</evidence>
<feature type="domain" description="C2H2-type" evidence="14">
    <location>
        <begin position="155"/>
        <end position="182"/>
    </location>
</feature>
<comment type="caution">
    <text evidence="15">The sequence shown here is derived from an EMBL/GenBank/DDBJ whole genome shotgun (WGS) entry which is preliminary data.</text>
</comment>
<evidence type="ECO:0000256" key="4">
    <source>
        <dbReference type="ARBA" id="ARBA00022737"/>
    </source>
</evidence>
<feature type="domain" description="C2H2-type" evidence="14">
    <location>
        <begin position="239"/>
        <end position="266"/>
    </location>
</feature>
<keyword evidence="6" id="KW-0862">Zinc</keyword>
<dbReference type="FunFam" id="3.30.160.60:FF:000450">
    <property type="entry name" value="PR domain zinc finger protein 14"/>
    <property type="match status" value="1"/>
</dbReference>
<protein>
    <submittedName>
        <fullName evidence="15">PR domain zinc finger protein 1</fullName>
    </submittedName>
</protein>
<evidence type="ECO:0000313" key="15">
    <source>
        <dbReference type="EMBL" id="KZS20725.1"/>
    </source>
</evidence>
<keyword evidence="13" id="KW-0732">Signal</keyword>
<accession>A0A162RRI3</accession>
<dbReference type="Proteomes" id="UP000076858">
    <property type="component" value="Unassembled WGS sequence"/>
</dbReference>